<evidence type="ECO:0008006" key="4">
    <source>
        <dbReference type="Google" id="ProtNLM"/>
    </source>
</evidence>
<dbReference type="InterPro" id="IPR008962">
    <property type="entry name" value="PapD-like_sf"/>
</dbReference>
<reference evidence="3" key="1">
    <citation type="submission" date="2020-12" db="EMBL/GenBank/DDBJ databases">
        <title>Hymenobacter sp.</title>
        <authorList>
            <person name="Kim M.K."/>
        </authorList>
    </citation>
    <scope>NUCLEOTIDE SEQUENCE [LARGE SCALE GENOMIC DNA]</scope>
    <source>
        <strain evidence="3">BT553</strain>
    </source>
</reference>
<evidence type="ECO:0000256" key="1">
    <source>
        <dbReference type="SAM" id="SignalP"/>
    </source>
</evidence>
<feature type="chain" id="PRO_5045951974" description="Molecular chaperone" evidence="1">
    <location>
        <begin position="22"/>
        <end position="245"/>
    </location>
</feature>
<name>A0ABS0XPS0_9SPHN</name>
<sequence length="245" mass="25472">MRLLKGAALIAATMGCSQVSAQGYQVQPMLATIEPSGANARLTMSIKNTGAVPITLEMIPFRATVDEAGTPTRVDEEKDVMVYPAQTAIEPGKEQTVQVRYIGDPALAMARMYGVRVSQLPLNIANGATTSSGAATDVKVSFNFLSHIIVSPPAAKPALTLKEAGRAPNGDLMLSIDNGGKGVSMMNAAKLTLTDAAGKSVTLDADHVNIGNFSAFMPGQVRRATIASKDVAGLSGSIKPTLSDQ</sequence>
<proteinExistence type="predicted"/>
<comment type="caution">
    <text evidence="2">The sequence shown here is derived from an EMBL/GenBank/DDBJ whole genome shotgun (WGS) entry which is preliminary data.</text>
</comment>
<dbReference type="EMBL" id="JAELXS010000004">
    <property type="protein sequence ID" value="MBJ6121745.1"/>
    <property type="molecule type" value="Genomic_DNA"/>
</dbReference>
<keyword evidence="1" id="KW-0732">Signal</keyword>
<gene>
    <name evidence="2" type="ORF">JAO74_08075</name>
</gene>
<evidence type="ECO:0000313" key="3">
    <source>
        <dbReference type="Proteomes" id="UP000640426"/>
    </source>
</evidence>
<dbReference type="PROSITE" id="PS51257">
    <property type="entry name" value="PROKAR_LIPOPROTEIN"/>
    <property type="match status" value="1"/>
</dbReference>
<dbReference type="InterPro" id="IPR013783">
    <property type="entry name" value="Ig-like_fold"/>
</dbReference>
<evidence type="ECO:0000313" key="2">
    <source>
        <dbReference type="EMBL" id="MBJ6121745.1"/>
    </source>
</evidence>
<dbReference type="SUPFAM" id="SSF49354">
    <property type="entry name" value="PapD-like"/>
    <property type="match status" value="1"/>
</dbReference>
<feature type="signal peptide" evidence="1">
    <location>
        <begin position="1"/>
        <end position="21"/>
    </location>
</feature>
<accession>A0ABS0XPS0</accession>
<keyword evidence="3" id="KW-1185">Reference proteome</keyword>
<dbReference type="RefSeq" id="WP_199036877.1">
    <property type="nucleotide sequence ID" value="NZ_JAELXS010000004.1"/>
</dbReference>
<dbReference type="Gene3D" id="2.60.40.10">
    <property type="entry name" value="Immunoglobulins"/>
    <property type="match status" value="1"/>
</dbReference>
<protein>
    <recommendedName>
        <fullName evidence="4">Molecular chaperone</fullName>
    </recommendedName>
</protein>
<organism evidence="2 3">
    <name type="scientific">Sphingomonas mollis</name>
    <dbReference type="NCBI Taxonomy" id="2795726"/>
    <lineage>
        <taxon>Bacteria</taxon>
        <taxon>Pseudomonadati</taxon>
        <taxon>Pseudomonadota</taxon>
        <taxon>Alphaproteobacteria</taxon>
        <taxon>Sphingomonadales</taxon>
        <taxon>Sphingomonadaceae</taxon>
        <taxon>Sphingomonas</taxon>
    </lineage>
</organism>
<dbReference type="Proteomes" id="UP000640426">
    <property type="component" value="Unassembled WGS sequence"/>
</dbReference>